<evidence type="ECO:0000313" key="1">
    <source>
        <dbReference type="EMBL" id="VAW74195.1"/>
    </source>
</evidence>
<protein>
    <submittedName>
        <fullName evidence="1">Uncharacterized protein</fullName>
    </submittedName>
</protein>
<accession>A0A3B0Y0K7</accession>
<dbReference type="AlphaFoldDB" id="A0A3B0Y0K7"/>
<reference evidence="1" key="1">
    <citation type="submission" date="2018-06" db="EMBL/GenBank/DDBJ databases">
        <authorList>
            <person name="Zhirakovskaya E."/>
        </authorList>
    </citation>
    <scope>NUCLEOTIDE SEQUENCE</scope>
</reference>
<proteinExistence type="predicted"/>
<sequence length="124" mass="14181">MDSMKTRIDNLPRYQTSDSSIAAPLINLVKLALIRINSPLQFSANGLRNIEVILEHEYWVCIDSSLNDIPVFAWTQFETRGRSDLHTPIPCKLYSFHAHADLIVDTIKEDIQIQLKARLHPEIA</sequence>
<dbReference type="EMBL" id="UOFL01000053">
    <property type="protein sequence ID" value="VAW74195.1"/>
    <property type="molecule type" value="Genomic_DNA"/>
</dbReference>
<organism evidence="1">
    <name type="scientific">hydrothermal vent metagenome</name>
    <dbReference type="NCBI Taxonomy" id="652676"/>
    <lineage>
        <taxon>unclassified sequences</taxon>
        <taxon>metagenomes</taxon>
        <taxon>ecological metagenomes</taxon>
    </lineage>
</organism>
<gene>
    <name evidence="1" type="ORF">MNBD_GAMMA12-2904</name>
</gene>
<name>A0A3B0Y0K7_9ZZZZ</name>